<evidence type="ECO:0000313" key="2">
    <source>
        <dbReference type="EMBL" id="QCQ57815.1"/>
    </source>
</evidence>
<proteinExistence type="predicted"/>
<dbReference type="Proteomes" id="UP000302244">
    <property type="component" value="Segment"/>
</dbReference>
<protein>
    <submittedName>
        <fullName evidence="2">RepA-like replication initiator protein</fullName>
    </submittedName>
</protein>
<feature type="compositionally biased region" description="Basic residues" evidence="1">
    <location>
        <begin position="168"/>
        <end position="177"/>
    </location>
</feature>
<feature type="compositionally biased region" description="Basic and acidic residues" evidence="1">
    <location>
        <begin position="178"/>
        <end position="192"/>
    </location>
</feature>
<reference evidence="2 3" key="1">
    <citation type="submission" date="2019-04" db="EMBL/GenBank/DDBJ databases">
        <title>Bacillus phage vB_BtS_B83 previously designated as a plasmid may represent new Siphoviridae genus.</title>
        <authorList>
            <person name="Piligrimova E."/>
            <person name="Kazantseva O."/>
            <person name="Zagorodny V."/>
            <person name="Shadrin A."/>
        </authorList>
    </citation>
    <scope>NUCLEOTIDE SEQUENCE [LARGE SCALE GENOMIC DNA]</scope>
</reference>
<keyword evidence="3" id="KW-1185">Reference proteome</keyword>
<accession>A0A4V1EYT5</accession>
<evidence type="ECO:0000313" key="3">
    <source>
        <dbReference type="Proteomes" id="UP000302244"/>
    </source>
</evidence>
<name>A0A4V1EYT5_9CAUD</name>
<organism evidence="2 3">
    <name type="scientific">Bacillus phage vB_BtS_B83</name>
    <dbReference type="NCBI Taxonomy" id="2565501"/>
    <lineage>
        <taxon>Viruses</taxon>
        <taxon>Duplodnaviria</taxon>
        <taxon>Heunggongvirae</taxon>
        <taxon>Uroviricota</taxon>
        <taxon>Caudoviricetes</taxon>
        <taxon>Skryabinvirinae</taxon>
        <taxon>Pushchinovirus</taxon>
        <taxon>Pushchinovirus B83</taxon>
    </lineage>
</organism>
<dbReference type="EMBL" id="MK759918">
    <property type="protein sequence ID" value="QCQ57815.1"/>
    <property type="molecule type" value="Genomic_DNA"/>
</dbReference>
<sequence length="422" mass="48836">MSKNKQGNKISGKQATKDAYIKLFEFLMFDQNYRTLSPNAKILYSFLRNKINYFVNITTATELAMEEAAANGETLKGTKSYRDSDGYIYCIADNTELEYLLNVAESTVTRIKAELHVAGLLLEVPTKNKANRLYPLEPSLDDLQEKWEYIQEINELREKKQKAAAERAKKHAEKKRKLAAEKKAKKLAEKQKKISNKQSESYSNKQNESYGNKQNESKLELNLSELELSISNLEPKYLSITNRLNTTDLHDTTKIVIQKNIDRLTDNKLEVIVDLFDIYKTEISEVAFNAVISRVLKAKITTSFRGFLEKSIKTEISTKLSNESNNLVRSEVLPDWFKEDDEQQNEVPAIMEEPPELKSWEDFTETYKDVMLPSILKAINTGRNDEEISTVFKISIQDIAKLRKNEEDKKRLEEIKKEYRRD</sequence>
<gene>
    <name evidence="2" type="ORF">B83_gp36</name>
</gene>
<feature type="region of interest" description="Disordered" evidence="1">
    <location>
        <begin position="161"/>
        <end position="215"/>
    </location>
</feature>
<feature type="compositionally biased region" description="Polar residues" evidence="1">
    <location>
        <begin position="196"/>
        <end position="214"/>
    </location>
</feature>
<evidence type="ECO:0000256" key="1">
    <source>
        <dbReference type="SAM" id="MobiDB-lite"/>
    </source>
</evidence>